<dbReference type="EMBL" id="JABZGR010000009">
    <property type="protein sequence ID" value="MBF0970276.1"/>
    <property type="molecule type" value="Genomic_DNA"/>
</dbReference>
<dbReference type="SFLD" id="SFLDS00003">
    <property type="entry name" value="Haloacid_Dehalogenase"/>
    <property type="match status" value="1"/>
</dbReference>
<evidence type="ECO:0000313" key="1">
    <source>
        <dbReference type="EMBL" id="MBF0970276.1"/>
    </source>
</evidence>
<dbReference type="AlphaFoldDB" id="A0A929RXT8"/>
<dbReference type="Gene3D" id="1.10.150.240">
    <property type="entry name" value="Putative phosphatase, domain 2"/>
    <property type="match status" value="1"/>
</dbReference>
<name>A0A929RXT8_9BACT</name>
<dbReference type="InterPro" id="IPR023198">
    <property type="entry name" value="PGP-like_dom2"/>
</dbReference>
<protein>
    <submittedName>
        <fullName evidence="1">HAD family phosphatase</fullName>
    </submittedName>
</protein>
<dbReference type="InterPro" id="IPR006439">
    <property type="entry name" value="HAD-SF_hydro_IA"/>
</dbReference>
<dbReference type="Pfam" id="PF00702">
    <property type="entry name" value="Hydrolase"/>
    <property type="match status" value="1"/>
</dbReference>
<dbReference type="Gene3D" id="3.40.50.1000">
    <property type="entry name" value="HAD superfamily/HAD-like"/>
    <property type="match status" value="1"/>
</dbReference>
<dbReference type="PANTHER" id="PTHR43611">
    <property type="entry name" value="ALPHA-D-GLUCOSE 1-PHOSPHATE PHOSPHATASE"/>
    <property type="match status" value="1"/>
</dbReference>
<dbReference type="InterPro" id="IPR036412">
    <property type="entry name" value="HAD-like_sf"/>
</dbReference>
<dbReference type="SUPFAM" id="SSF56784">
    <property type="entry name" value="HAD-like"/>
    <property type="match status" value="1"/>
</dbReference>
<dbReference type="SFLD" id="SFLDG01129">
    <property type="entry name" value="C1.5:_HAD__Beta-PGM__Phosphata"/>
    <property type="match status" value="1"/>
</dbReference>
<accession>A0A929RXT8</accession>
<dbReference type="RefSeq" id="WP_303763587.1">
    <property type="nucleotide sequence ID" value="NZ_JABZGR010000009.1"/>
</dbReference>
<evidence type="ECO:0000313" key="2">
    <source>
        <dbReference type="Proteomes" id="UP000704068"/>
    </source>
</evidence>
<gene>
    <name evidence="1" type="ORF">HXK21_04450</name>
</gene>
<sequence length="212" mass="23981">MVLLFDMGGVLVDLDLDLTLAGFDQIGIDLRPYLDSARQAGFLSDYESGKINTETMLNEMRALSTKSDLTDDEIAAAWCRLLVRLPQERLELILKARRHYRIALLSNTNPLSWGKARTEFIEQRGHTVSDFFDETFLSFEMGVEKPAPEIFQKAVEALHCRPEEVLFFDDAAANCEAARREGLRAFHTPADGSWMRLFDDAGRLKDEANAGY</sequence>
<comment type="caution">
    <text evidence="1">The sequence shown here is derived from an EMBL/GenBank/DDBJ whole genome shotgun (WGS) entry which is preliminary data.</text>
</comment>
<proteinExistence type="predicted"/>
<dbReference type="PANTHER" id="PTHR43611:SF3">
    <property type="entry name" value="FLAVIN MONONUCLEOTIDE HYDROLASE 1, CHLOROPLATIC"/>
    <property type="match status" value="1"/>
</dbReference>
<dbReference type="CDD" id="cd02603">
    <property type="entry name" value="HAD_sEH-N_like"/>
    <property type="match status" value="1"/>
</dbReference>
<dbReference type="InterPro" id="IPR023214">
    <property type="entry name" value="HAD_sf"/>
</dbReference>
<dbReference type="NCBIfam" id="TIGR01509">
    <property type="entry name" value="HAD-SF-IA-v3"/>
    <property type="match status" value="1"/>
</dbReference>
<organism evidence="1 2">
    <name type="scientific">Alloprevotella tannerae</name>
    <dbReference type="NCBI Taxonomy" id="76122"/>
    <lineage>
        <taxon>Bacteria</taxon>
        <taxon>Pseudomonadati</taxon>
        <taxon>Bacteroidota</taxon>
        <taxon>Bacteroidia</taxon>
        <taxon>Bacteroidales</taxon>
        <taxon>Prevotellaceae</taxon>
        <taxon>Alloprevotella</taxon>
    </lineage>
</organism>
<dbReference type="Proteomes" id="UP000704068">
    <property type="component" value="Unassembled WGS sequence"/>
</dbReference>
<reference evidence="1" key="1">
    <citation type="submission" date="2020-04" db="EMBL/GenBank/DDBJ databases">
        <title>Deep metagenomics examines the oral microbiome during advanced dental caries in children, revealing novel taxa and co-occurrences with host molecules.</title>
        <authorList>
            <person name="Baker J.L."/>
            <person name="Morton J.T."/>
            <person name="Dinis M."/>
            <person name="Alvarez R."/>
            <person name="Tran N.C."/>
            <person name="Knight R."/>
            <person name="Edlund A."/>
        </authorList>
    </citation>
    <scope>NUCLEOTIDE SEQUENCE</scope>
    <source>
        <strain evidence="1">JCVI_34_bin.1</strain>
    </source>
</reference>